<dbReference type="InterPro" id="IPR013761">
    <property type="entry name" value="SAM/pointed_sf"/>
</dbReference>
<feature type="compositionally biased region" description="Polar residues" evidence="1">
    <location>
        <begin position="26"/>
        <end position="40"/>
    </location>
</feature>
<dbReference type="SMART" id="SM00454">
    <property type="entry name" value="SAM"/>
    <property type="match status" value="1"/>
</dbReference>
<organism evidence="3">
    <name type="scientific">Guillardia theta (strain CCMP2712)</name>
    <name type="common">Cryptophyte</name>
    <dbReference type="NCBI Taxonomy" id="905079"/>
    <lineage>
        <taxon>Eukaryota</taxon>
        <taxon>Cryptophyceae</taxon>
        <taxon>Pyrenomonadales</taxon>
        <taxon>Geminigeraceae</taxon>
        <taxon>Guillardia</taxon>
    </lineage>
</organism>
<proteinExistence type="predicted"/>
<evidence type="ECO:0000256" key="1">
    <source>
        <dbReference type="SAM" id="MobiDB-lite"/>
    </source>
</evidence>
<dbReference type="KEGG" id="gtt:GUITHDRAFT_99160"/>
<dbReference type="EMBL" id="JH992965">
    <property type="protein sequence ID" value="EKX55377.1"/>
    <property type="molecule type" value="Genomic_DNA"/>
</dbReference>
<evidence type="ECO:0000313" key="3">
    <source>
        <dbReference type="EMBL" id="EKX55377.1"/>
    </source>
</evidence>
<dbReference type="Proteomes" id="UP000011087">
    <property type="component" value="Unassembled WGS sequence"/>
</dbReference>
<dbReference type="InterPro" id="IPR001660">
    <property type="entry name" value="SAM"/>
</dbReference>
<name>L1K479_GUITC</name>
<evidence type="ECO:0000259" key="2">
    <source>
        <dbReference type="PROSITE" id="PS50105"/>
    </source>
</evidence>
<dbReference type="Pfam" id="PF00536">
    <property type="entry name" value="SAM_1"/>
    <property type="match status" value="1"/>
</dbReference>
<feature type="domain" description="SAM" evidence="2">
    <location>
        <begin position="223"/>
        <end position="286"/>
    </location>
</feature>
<dbReference type="RefSeq" id="XP_005842357.1">
    <property type="nucleotide sequence ID" value="XM_005842300.1"/>
</dbReference>
<accession>L1K479</accession>
<dbReference type="Gene3D" id="1.10.150.50">
    <property type="entry name" value="Transcription Factor, Ets-1"/>
    <property type="match status" value="1"/>
</dbReference>
<dbReference type="PaxDb" id="55529-EKX55377"/>
<reference evidence="4" key="3">
    <citation type="submission" date="2015-06" db="UniProtKB">
        <authorList>
            <consortium name="EnsemblProtists"/>
        </authorList>
    </citation>
    <scope>IDENTIFICATION</scope>
</reference>
<reference evidence="5" key="2">
    <citation type="submission" date="2012-11" db="EMBL/GenBank/DDBJ databases">
        <authorList>
            <person name="Kuo A."/>
            <person name="Curtis B.A."/>
            <person name="Tanifuji G."/>
            <person name="Burki F."/>
            <person name="Gruber A."/>
            <person name="Irimia M."/>
            <person name="Maruyama S."/>
            <person name="Arias M.C."/>
            <person name="Ball S.G."/>
            <person name="Gile G.H."/>
            <person name="Hirakawa Y."/>
            <person name="Hopkins J.F."/>
            <person name="Rensing S.A."/>
            <person name="Schmutz J."/>
            <person name="Symeonidi A."/>
            <person name="Elias M."/>
            <person name="Eveleigh R.J."/>
            <person name="Herman E.K."/>
            <person name="Klute M.J."/>
            <person name="Nakayama T."/>
            <person name="Obornik M."/>
            <person name="Reyes-Prieto A."/>
            <person name="Armbrust E.V."/>
            <person name="Aves S.J."/>
            <person name="Beiko R.G."/>
            <person name="Coutinho P."/>
            <person name="Dacks J.B."/>
            <person name="Durnford D.G."/>
            <person name="Fast N.M."/>
            <person name="Green B.R."/>
            <person name="Grisdale C."/>
            <person name="Hempe F."/>
            <person name="Henrissat B."/>
            <person name="Hoppner M.P."/>
            <person name="Ishida K.-I."/>
            <person name="Kim E."/>
            <person name="Koreny L."/>
            <person name="Kroth P.G."/>
            <person name="Liu Y."/>
            <person name="Malik S.-B."/>
            <person name="Maier U.G."/>
            <person name="McRose D."/>
            <person name="Mock T."/>
            <person name="Neilson J.A."/>
            <person name="Onodera N.T."/>
            <person name="Poole A.M."/>
            <person name="Pritham E.J."/>
            <person name="Richards T.A."/>
            <person name="Rocap G."/>
            <person name="Roy S.W."/>
            <person name="Sarai C."/>
            <person name="Schaack S."/>
            <person name="Shirato S."/>
            <person name="Slamovits C.H."/>
            <person name="Spencer D.F."/>
            <person name="Suzuki S."/>
            <person name="Worden A.Z."/>
            <person name="Zauner S."/>
            <person name="Barry K."/>
            <person name="Bell C."/>
            <person name="Bharti A.K."/>
            <person name="Crow J.A."/>
            <person name="Grimwood J."/>
            <person name="Kramer R."/>
            <person name="Lindquist E."/>
            <person name="Lucas S."/>
            <person name="Salamov A."/>
            <person name="McFadden G.I."/>
            <person name="Lane C.E."/>
            <person name="Keeling P.J."/>
            <person name="Gray M.W."/>
            <person name="Grigoriev I.V."/>
            <person name="Archibald J.M."/>
        </authorList>
    </citation>
    <scope>NUCLEOTIDE SEQUENCE</scope>
    <source>
        <strain evidence="5">CCMP2712</strain>
    </source>
</reference>
<reference evidence="3 5" key="1">
    <citation type="journal article" date="2012" name="Nature">
        <title>Algal genomes reveal evolutionary mosaicism and the fate of nucleomorphs.</title>
        <authorList>
            <consortium name="DOE Joint Genome Institute"/>
            <person name="Curtis B.A."/>
            <person name="Tanifuji G."/>
            <person name="Burki F."/>
            <person name="Gruber A."/>
            <person name="Irimia M."/>
            <person name="Maruyama S."/>
            <person name="Arias M.C."/>
            <person name="Ball S.G."/>
            <person name="Gile G.H."/>
            <person name="Hirakawa Y."/>
            <person name="Hopkins J.F."/>
            <person name="Kuo A."/>
            <person name="Rensing S.A."/>
            <person name="Schmutz J."/>
            <person name="Symeonidi A."/>
            <person name="Elias M."/>
            <person name="Eveleigh R.J."/>
            <person name="Herman E.K."/>
            <person name="Klute M.J."/>
            <person name="Nakayama T."/>
            <person name="Obornik M."/>
            <person name="Reyes-Prieto A."/>
            <person name="Armbrust E.V."/>
            <person name="Aves S.J."/>
            <person name="Beiko R.G."/>
            <person name="Coutinho P."/>
            <person name="Dacks J.B."/>
            <person name="Durnford D.G."/>
            <person name="Fast N.M."/>
            <person name="Green B.R."/>
            <person name="Grisdale C.J."/>
            <person name="Hempel F."/>
            <person name="Henrissat B."/>
            <person name="Hoppner M.P."/>
            <person name="Ishida K."/>
            <person name="Kim E."/>
            <person name="Koreny L."/>
            <person name="Kroth P.G."/>
            <person name="Liu Y."/>
            <person name="Malik S.B."/>
            <person name="Maier U.G."/>
            <person name="McRose D."/>
            <person name="Mock T."/>
            <person name="Neilson J.A."/>
            <person name="Onodera N.T."/>
            <person name="Poole A.M."/>
            <person name="Pritham E.J."/>
            <person name="Richards T.A."/>
            <person name="Rocap G."/>
            <person name="Roy S.W."/>
            <person name="Sarai C."/>
            <person name="Schaack S."/>
            <person name="Shirato S."/>
            <person name="Slamovits C.H."/>
            <person name="Spencer D.F."/>
            <person name="Suzuki S."/>
            <person name="Worden A.Z."/>
            <person name="Zauner S."/>
            <person name="Barry K."/>
            <person name="Bell C."/>
            <person name="Bharti A.K."/>
            <person name="Crow J.A."/>
            <person name="Grimwood J."/>
            <person name="Kramer R."/>
            <person name="Lindquist E."/>
            <person name="Lucas S."/>
            <person name="Salamov A."/>
            <person name="McFadden G.I."/>
            <person name="Lane C.E."/>
            <person name="Keeling P.J."/>
            <person name="Gray M.W."/>
            <person name="Grigoriev I.V."/>
            <person name="Archibald J.M."/>
        </authorList>
    </citation>
    <scope>NUCLEOTIDE SEQUENCE</scope>
    <source>
        <strain evidence="3 5">CCMP2712</strain>
    </source>
</reference>
<dbReference type="SUPFAM" id="SSF47769">
    <property type="entry name" value="SAM/Pointed domain"/>
    <property type="match status" value="1"/>
</dbReference>
<dbReference type="GeneID" id="17312089"/>
<dbReference type="HOGENOM" id="CLU_657967_0_0_1"/>
<gene>
    <name evidence="3" type="ORF">GUITHDRAFT_99160</name>
</gene>
<feature type="region of interest" description="Disordered" evidence="1">
    <location>
        <begin position="1"/>
        <end position="40"/>
    </location>
</feature>
<dbReference type="AlphaFoldDB" id="L1K479"/>
<evidence type="ECO:0000313" key="4">
    <source>
        <dbReference type="EnsemblProtists" id="EKX55377"/>
    </source>
</evidence>
<protein>
    <recommendedName>
        <fullName evidence="2">SAM domain-containing protein</fullName>
    </recommendedName>
</protein>
<dbReference type="PROSITE" id="PS50105">
    <property type="entry name" value="SAM_DOMAIN"/>
    <property type="match status" value="1"/>
</dbReference>
<sequence length="418" mass="46645">MMESKIRLPQLKNFRQSAAPPEVPSLNIQLGDENTSKNTSPVAELDGNSVVHKTIQMYNHMKSQSSLVGNQGVPTIVSKDSAQIELQIDLAKNFYDVKSLWDPSGPLTYRNGKRSQHDCIDMEPFTCSCVMDIQSNSLKTDDGAAAVITCEELIACPMLLSLTAWTSTDDNHGEDIGIYDGSDLTQAISVPEKETNNSVHGESVVSLASSRSQDICDAGMDGEKPDCVVQLLQELGLQDIIPNFELRRIGLQELSRMSDNDLKLLGIDKLGKRVKLRQRAQLLVTSPSKVESLSLYGSSSSSASSLPQFDEIKSSLEIFDRRQSYEILDAIDHDLQVEQIEDHPLNNLRSLIMDVETKWKQALVSWHVFLSCCTDAFLVDRRGSNRPAWKQKSTKDNSATRLFFYLPILYKQIIISMK</sequence>
<evidence type="ECO:0000313" key="5">
    <source>
        <dbReference type="Proteomes" id="UP000011087"/>
    </source>
</evidence>
<dbReference type="EnsemblProtists" id="EKX55377">
    <property type="protein sequence ID" value="EKX55377"/>
    <property type="gene ID" value="GUITHDRAFT_99160"/>
</dbReference>
<keyword evidence="5" id="KW-1185">Reference proteome</keyword>